<protein>
    <submittedName>
        <fullName evidence="12">Bone morphogenetic protein 4-like isoform X1</fullName>
    </submittedName>
</protein>
<gene>
    <name evidence="12" type="ORF">V1478_006219</name>
</gene>
<feature type="domain" description="TGF-beta family profile" evidence="11">
    <location>
        <begin position="413"/>
        <end position="535"/>
    </location>
</feature>
<dbReference type="PROSITE" id="PS51362">
    <property type="entry name" value="TGF_BETA_2"/>
    <property type="match status" value="1"/>
</dbReference>
<comment type="similarity">
    <text evidence="2 8">Belongs to the TGF-beta family.</text>
</comment>
<comment type="subcellular location">
    <subcellularLocation>
        <location evidence="1">Secreted</location>
    </subcellularLocation>
</comment>
<dbReference type="CDD" id="cd13765">
    <property type="entry name" value="TGF_beta_ADMP"/>
    <property type="match status" value="1"/>
</dbReference>
<dbReference type="FunFam" id="2.10.90.10:FF:000001">
    <property type="entry name" value="Bone morphogenetic protein 4"/>
    <property type="match status" value="1"/>
</dbReference>
<feature type="compositionally biased region" description="Basic residues" evidence="9">
    <location>
        <begin position="409"/>
        <end position="419"/>
    </location>
</feature>
<name>A0ABD2B791_VESSQ</name>
<feature type="signal peptide" evidence="10">
    <location>
        <begin position="1"/>
        <end position="19"/>
    </location>
</feature>
<dbReference type="InterPro" id="IPR001111">
    <property type="entry name" value="TGF-b_propeptide"/>
</dbReference>
<evidence type="ECO:0000256" key="9">
    <source>
        <dbReference type="SAM" id="MobiDB-lite"/>
    </source>
</evidence>
<feature type="compositionally biased region" description="Polar residues" evidence="9">
    <location>
        <begin position="420"/>
        <end position="429"/>
    </location>
</feature>
<organism evidence="12 13">
    <name type="scientific">Vespula squamosa</name>
    <name type="common">Southern yellow jacket</name>
    <name type="synonym">Wasp</name>
    <dbReference type="NCBI Taxonomy" id="30214"/>
    <lineage>
        <taxon>Eukaryota</taxon>
        <taxon>Metazoa</taxon>
        <taxon>Ecdysozoa</taxon>
        <taxon>Arthropoda</taxon>
        <taxon>Hexapoda</taxon>
        <taxon>Insecta</taxon>
        <taxon>Pterygota</taxon>
        <taxon>Neoptera</taxon>
        <taxon>Endopterygota</taxon>
        <taxon>Hymenoptera</taxon>
        <taxon>Apocrita</taxon>
        <taxon>Aculeata</taxon>
        <taxon>Vespoidea</taxon>
        <taxon>Vespidae</taxon>
        <taxon>Vespinae</taxon>
        <taxon>Vespula</taxon>
    </lineage>
</organism>
<dbReference type="Gene3D" id="2.60.120.970">
    <property type="match status" value="1"/>
</dbReference>
<evidence type="ECO:0000259" key="11">
    <source>
        <dbReference type="PROSITE" id="PS51362"/>
    </source>
</evidence>
<feature type="compositionally biased region" description="Basic and acidic residues" evidence="9">
    <location>
        <begin position="312"/>
        <end position="324"/>
    </location>
</feature>
<dbReference type="SMART" id="SM00204">
    <property type="entry name" value="TGFB"/>
    <property type="match status" value="1"/>
</dbReference>
<dbReference type="SUPFAM" id="SSF57501">
    <property type="entry name" value="Cystine-knot cytokines"/>
    <property type="match status" value="1"/>
</dbReference>
<reference evidence="12 13" key="1">
    <citation type="journal article" date="2024" name="Ann. Entomol. Soc. Am.">
        <title>Genomic analyses of the southern and eastern yellowjacket wasps (Hymenoptera: Vespidae) reveal evolutionary signatures of social life.</title>
        <authorList>
            <person name="Catto M.A."/>
            <person name="Caine P.B."/>
            <person name="Orr S.E."/>
            <person name="Hunt B.G."/>
            <person name="Goodisman M.A.D."/>
        </authorList>
    </citation>
    <scope>NUCLEOTIDE SEQUENCE [LARGE SCALE GENOMIC DNA]</scope>
    <source>
        <strain evidence="12">233</strain>
        <tissue evidence="12">Head and thorax</tissue>
    </source>
</reference>
<dbReference type="GO" id="GO:0005576">
    <property type="term" value="C:extracellular region"/>
    <property type="evidence" value="ECO:0007669"/>
    <property type="project" value="UniProtKB-SubCell"/>
</dbReference>
<feature type="region of interest" description="Disordered" evidence="9">
    <location>
        <begin position="402"/>
        <end position="429"/>
    </location>
</feature>
<dbReference type="AlphaFoldDB" id="A0ABD2B791"/>
<dbReference type="InterPro" id="IPR017948">
    <property type="entry name" value="TGFb_CS"/>
</dbReference>
<evidence type="ECO:0000256" key="5">
    <source>
        <dbReference type="ARBA" id="ARBA00023030"/>
    </source>
</evidence>
<dbReference type="PANTHER" id="PTHR11848:SF308">
    <property type="entry name" value="BMP-LIKE PROTEIN UNC-129"/>
    <property type="match status" value="1"/>
</dbReference>
<keyword evidence="6" id="KW-1015">Disulfide bond</keyword>
<keyword evidence="13" id="KW-1185">Reference proteome</keyword>
<dbReference type="InterPro" id="IPR015615">
    <property type="entry name" value="TGF-beta-rel"/>
</dbReference>
<dbReference type="EMBL" id="JAUDFV010000132">
    <property type="protein sequence ID" value="KAL2728587.1"/>
    <property type="molecule type" value="Genomic_DNA"/>
</dbReference>
<dbReference type="Proteomes" id="UP001607302">
    <property type="component" value="Unassembled WGS sequence"/>
</dbReference>
<keyword evidence="7" id="KW-0325">Glycoprotein</keyword>
<evidence type="ECO:0000256" key="2">
    <source>
        <dbReference type="ARBA" id="ARBA00006656"/>
    </source>
</evidence>
<sequence>MQTRSALSLLLVMSAMSSSMHLLLPEADAYSSELFEDDKGQERTGLSLSLSELTQGNELANEKHEDELEKLQKVRLIFGIRGQGEKSAHRKIPPQFMMELYNTIADDSGVTRGRNPYNAKVVRSFVERVDTSLSHFYFFNVSGLEVNESVLEAELHLYRKKTPTKTVHPSTLTSPYYLIRVYQVLEERSLAVPSLHKLLNIHYSGVHTSGWQVFNVKEAVLSWVSGDPNLGLLVTVTTLFDDEVNVEFSRRNEYHHNKQPILVLFDDDGKEQRPGMKIVPDYYTYGNDNIDEDELRYDGVDDKIDLEEEYNEHLQRQKRQKGEPEGTSAIQRREKEFFSREKRKHEESDSTWREDSVERDRRDTKLTRKRPKKIISHKTKMTHVLTSMDIYERAMLREKLNKVSQRANRNQRRERRSTKKQSPSLGHKNTTVCSRHELYVDFKEIGLSSSIIAPKGYSAYHCKGLCESPLSQDQQPTNHATVQGIVHKMGLVKGVEMPCCVPTKLLSTSILFFDDNENVVLKMYEDMIADRCGCR</sequence>
<dbReference type="InterPro" id="IPR001839">
    <property type="entry name" value="TGF-b_C"/>
</dbReference>
<comment type="caution">
    <text evidence="12">The sequence shown here is derived from an EMBL/GenBank/DDBJ whole genome shotgun (WGS) entry which is preliminary data.</text>
</comment>
<keyword evidence="3" id="KW-0964">Secreted</keyword>
<dbReference type="Gene3D" id="2.10.90.10">
    <property type="entry name" value="Cystine-knot cytokines"/>
    <property type="match status" value="1"/>
</dbReference>
<accession>A0ABD2B791</accession>
<dbReference type="InterPro" id="IPR029034">
    <property type="entry name" value="Cystine-knot_cytokine"/>
</dbReference>
<dbReference type="Pfam" id="PF00688">
    <property type="entry name" value="TGFb_propeptide"/>
    <property type="match status" value="1"/>
</dbReference>
<dbReference type="PROSITE" id="PS00250">
    <property type="entry name" value="TGF_BETA_1"/>
    <property type="match status" value="1"/>
</dbReference>
<evidence type="ECO:0000256" key="1">
    <source>
        <dbReference type="ARBA" id="ARBA00004613"/>
    </source>
</evidence>
<keyword evidence="4 10" id="KW-0732">Signal</keyword>
<evidence type="ECO:0000256" key="10">
    <source>
        <dbReference type="SAM" id="SignalP"/>
    </source>
</evidence>
<evidence type="ECO:0000256" key="3">
    <source>
        <dbReference type="ARBA" id="ARBA00022525"/>
    </source>
</evidence>
<evidence type="ECO:0000256" key="4">
    <source>
        <dbReference type="ARBA" id="ARBA00022729"/>
    </source>
</evidence>
<feature type="compositionally biased region" description="Basic and acidic residues" evidence="9">
    <location>
        <begin position="331"/>
        <end position="366"/>
    </location>
</feature>
<evidence type="ECO:0000256" key="6">
    <source>
        <dbReference type="ARBA" id="ARBA00023157"/>
    </source>
</evidence>
<proteinExistence type="inferred from homology"/>
<evidence type="ECO:0000313" key="13">
    <source>
        <dbReference type="Proteomes" id="UP001607302"/>
    </source>
</evidence>
<dbReference type="PANTHER" id="PTHR11848">
    <property type="entry name" value="TGF-BETA FAMILY"/>
    <property type="match status" value="1"/>
</dbReference>
<dbReference type="GO" id="GO:0008083">
    <property type="term" value="F:growth factor activity"/>
    <property type="evidence" value="ECO:0007669"/>
    <property type="project" value="UniProtKB-KW"/>
</dbReference>
<evidence type="ECO:0000256" key="7">
    <source>
        <dbReference type="ARBA" id="ARBA00023180"/>
    </source>
</evidence>
<evidence type="ECO:0000313" key="12">
    <source>
        <dbReference type="EMBL" id="KAL2728587.1"/>
    </source>
</evidence>
<keyword evidence="5 8" id="KW-0339">Growth factor</keyword>
<feature type="chain" id="PRO_5044823439" evidence="10">
    <location>
        <begin position="20"/>
        <end position="535"/>
    </location>
</feature>
<dbReference type="Pfam" id="PF00019">
    <property type="entry name" value="TGF_beta"/>
    <property type="match status" value="1"/>
</dbReference>
<feature type="region of interest" description="Disordered" evidence="9">
    <location>
        <begin position="312"/>
        <end position="374"/>
    </location>
</feature>
<evidence type="ECO:0000256" key="8">
    <source>
        <dbReference type="RuleBase" id="RU000354"/>
    </source>
</evidence>